<sequence>MKIMKIIYWIATIALCAIMLYSAQMYFFKTEMVKGFFESFNYPTYIVIPLAVAKVLGVTAILTNKIKWLKEWAYAGFFFDLVLATLAHYHAEHPIGLSVYAILILIVSYAIGKKIRP</sequence>
<feature type="transmembrane region" description="Helical" evidence="5">
    <location>
        <begin position="72"/>
        <end position="89"/>
    </location>
</feature>
<evidence type="ECO:0000256" key="4">
    <source>
        <dbReference type="ARBA" id="ARBA00023136"/>
    </source>
</evidence>
<name>A0A023BZH6_9FLAO</name>
<proteinExistence type="predicted"/>
<evidence type="ECO:0000256" key="2">
    <source>
        <dbReference type="ARBA" id="ARBA00022692"/>
    </source>
</evidence>
<dbReference type="Pfam" id="PF13564">
    <property type="entry name" value="DoxX_2"/>
    <property type="match status" value="1"/>
</dbReference>
<dbReference type="OrthoDB" id="7960583at2"/>
<keyword evidence="7" id="KW-1185">Reference proteome</keyword>
<evidence type="ECO:0000256" key="1">
    <source>
        <dbReference type="ARBA" id="ARBA00004141"/>
    </source>
</evidence>
<dbReference type="Proteomes" id="UP000023541">
    <property type="component" value="Unassembled WGS sequence"/>
</dbReference>
<evidence type="ECO:0000256" key="5">
    <source>
        <dbReference type="SAM" id="Phobius"/>
    </source>
</evidence>
<gene>
    <name evidence="6" type="ORF">ATO12_09850</name>
</gene>
<reference evidence="6 7" key="1">
    <citation type="submission" date="2014-04" db="EMBL/GenBank/DDBJ databases">
        <title>Aquimarina sp. 22II-S11-z7 Genome Sequencing.</title>
        <authorList>
            <person name="Lai Q."/>
        </authorList>
    </citation>
    <scope>NUCLEOTIDE SEQUENCE [LARGE SCALE GENOMIC DNA]</scope>
    <source>
        <strain evidence="6 7">22II-S11-z7</strain>
    </source>
</reference>
<feature type="transmembrane region" description="Helical" evidence="5">
    <location>
        <begin position="40"/>
        <end position="60"/>
    </location>
</feature>
<comment type="caution">
    <text evidence="6">The sequence shown here is derived from an EMBL/GenBank/DDBJ whole genome shotgun (WGS) entry which is preliminary data.</text>
</comment>
<dbReference type="GO" id="GO:0016020">
    <property type="term" value="C:membrane"/>
    <property type="evidence" value="ECO:0007669"/>
    <property type="project" value="UniProtKB-SubCell"/>
</dbReference>
<dbReference type="STRING" id="1317122.ATO12_09850"/>
<feature type="transmembrane region" description="Helical" evidence="5">
    <location>
        <begin position="95"/>
        <end position="112"/>
    </location>
</feature>
<keyword evidence="4 5" id="KW-0472">Membrane</keyword>
<comment type="subcellular location">
    <subcellularLocation>
        <location evidence="1">Membrane</location>
        <topology evidence="1">Multi-pass membrane protein</topology>
    </subcellularLocation>
</comment>
<evidence type="ECO:0008006" key="8">
    <source>
        <dbReference type="Google" id="ProtNLM"/>
    </source>
</evidence>
<evidence type="ECO:0000256" key="3">
    <source>
        <dbReference type="ARBA" id="ARBA00022989"/>
    </source>
</evidence>
<keyword evidence="2 5" id="KW-0812">Transmembrane</keyword>
<accession>A0A023BZH6</accession>
<organism evidence="6 7">
    <name type="scientific">Aquimarina atlantica</name>
    <dbReference type="NCBI Taxonomy" id="1317122"/>
    <lineage>
        <taxon>Bacteria</taxon>
        <taxon>Pseudomonadati</taxon>
        <taxon>Bacteroidota</taxon>
        <taxon>Flavobacteriia</taxon>
        <taxon>Flavobacteriales</taxon>
        <taxon>Flavobacteriaceae</taxon>
        <taxon>Aquimarina</taxon>
    </lineage>
</organism>
<feature type="transmembrane region" description="Helical" evidence="5">
    <location>
        <begin position="7"/>
        <end position="28"/>
    </location>
</feature>
<dbReference type="eggNOG" id="ENOG5032D9S">
    <property type="taxonomic scope" value="Bacteria"/>
</dbReference>
<dbReference type="EMBL" id="AQRA01000002">
    <property type="protein sequence ID" value="EZH75023.1"/>
    <property type="molecule type" value="Genomic_DNA"/>
</dbReference>
<evidence type="ECO:0000313" key="7">
    <source>
        <dbReference type="Proteomes" id="UP000023541"/>
    </source>
</evidence>
<protein>
    <recommendedName>
        <fullName evidence="8">DoxX-like family protein</fullName>
    </recommendedName>
</protein>
<dbReference type="InterPro" id="IPR032808">
    <property type="entry name" value="DoxX"/>
</dbReference>
<keyword evidence="3 5" id="KW-1133">Transmembrane helix</keyword>
<dbReference type="AlphaFoldDB" id="A0A023BZH6"/>
<evidence type="ECO:0000313" key="6">
    <source>
        <dbReference type="EMBL" id="EZH75023.1"/>
    </source>
</evidence>